<evidence type="ECO:0000313" key="3">
    <source>
        <dbReference type="EMBL" id="KAK2940811.1"/>
    </source>
</evidence>
<feature type="domain" description="Protein kinase" evidence="2">
    <location>
        <begin position="1"/>
        <end position="323"/>
    </location>
</feature>
<reference evidence="3 4" key="1">
    <citation type="journal article" date="2022" name="bioRxiv">
        <title>Genomics of Preaxostyla Flagellates Illuminates Evolutionary Transitions and the Path Towards Mitochondrial Loss.</title>
        <authorList>
            <person name="Novak L.V.F."/>
            <person name="Treitli S.C."/>
            <person name="Pyrih J."/>
            <person name="Halakuc P."/>
            <person name="Pipaliya S.V."/>
            <person name="Vacek V."/>
            <person name="Brzon O."/>
            <person name="Soukal P."/>
            <person name="Eme L."/>
            <person name="Dacks J.B."/>
            <person name="Karnkowska A."/>
            <person name="Elias M."/>
            <person name="Hampl V."/>
        </authorList>
    </citation>
    <scope>NUCLEOTIDE SEQUENCE [LARGE SCALE GENOMIC DNA]</scope>
    <source>
        <strain evidence="3">NAU3</strain>
        <tissue evidence="3">Gut</tissue>
    </source>
</reference>
<comment type="caution">
    <text evidence="3">The sequence shown here is derived from an EMBL/GenBank/DDBJ whole genome shotgun (WGS) entry which is preliminary data.</text>
</comment>
<keyword evidence="4" id="KW-1185">Reference proteome</keyword>
<organism evidence="3 4">
    <name type="scientific">Blattamonas nauphoetae</name>
    <dbReference type="NCBI Taxonomy" id="2049346"/>
    <lineage>
        <taxon>Eukaryota</taxon>
        <taxon>Metamonada</taxon>
        <taxon>Preaxostyla</taxon>
        <taxon>Oxymonadida</taxon>
        <taxon>Blattamonas</taxon>
    </lineage>
</organism>
<sequence length="353" mass="39076">MKDDIIDTAHPSSVGILRNNTAECKLPNEEKSSNPTFAPNSKVEPIRPMVRVMECQGEYAARTVVKTETLYDRLHRTKQPNWNTDRLRMIQQLVRGLAVARQSNTTDQILTELSPHKIVVNDGNEVFLLMTDTGPTYSKSYQPDFVASQNENGQVAQEREIEQKDSSVKLKPKQHLPTHTPHSAEPETEPALFGQSSHEGNQLAQLPQNDANENVRWTPPEVTGRKSGVDKEKAAVFSLGLILWEMETGEVPFGELDAMNAHRQIGVGGEMLMRKVLHLAGPSDAADAGAGGVNTGLLADDADNEEGTVATERSDWCVKHVTLYTPIATRSHSPHWIVSHVRHIYLNHSTSTT</sequence>
<accession>A0ABQ9WQP8</accession>
<proteinExistence type="predicted"/>
<evidence type="ECO:0000256" key="1">
    <source>
        <dbReference type="SAM" id="MobiDB-lite"/>
    </source>
</evidence>
<dbReference type="EMBL" id="JARBJD010000599">
    <property type="protein sequence ID" value="KAK2940811.1"/>
    <property type="molecule type" value="Genomic_DNA"/>
</dbReference>
<dbReference type="InterPro" id="IPR001245">
    <property type="entry name" value="Ser-Thr/Tyr_kinase_cat_dom"/>
</dbReference>
<evidence type="ECO:0000313" key="4">
    <source>
        <dbReference type="Proteomes" id="UP001281761"/>
    </source>
</evidence>
<feature type="compositionally biased region" description="Basic and acidic residues" evidence="1">
    <location>
        <begin position="157"/>
        <end position="168"/>
    </location>
</feature>
<feature type="region of interest" description="Disordered" evidence="1">
    <location>
        <begin position="150"/>
        <end position="227"/>
    </location>
</feature>
<protein>
    <recommendedName>
        <fullName evidence="2">Protein kinase domain-containing protein</fullName>
    </recommendedName>
</protein>
<dbReference type="PROSITE" id="PS50011">
    <property type="entry name" value="PROTEIN_KINASE_DOM"/>
    <property type="match status" value="1"/>
</dbReference>
<feature type="compositionally biased region" description="Polar residues" evidence="1">
    <location>
        <begin position="194"/>
        <end position="212"/>
    </location>
</feature>
<dbReference type="Pfam" id="PF07714">
    <property type="entry name" value="PK_Tyr_Ser-Thr"/>
    <property type="match status" value="1"/>
</dbReference>
<name>A0ABQ9WQP8_9EUKA</name>
<evidence type="ECO:0000259" key="2">
    <source>
        <dbReference type="PROSITE" id="PS50011"/>
    </source>
</evidence>
<dbReference type="InterPro" id="IPR000719">
    <property type="entry name" value="Prot_kinase_dom"/>
</dbReference>
<dbReference type="InterPro" id="IPR011009">
    <property type="entry name" value="Kinase-like_dom_sf"/>
</dbReference>
<dbReference type="SUPFAM" id="SSF56112">
    <property type="entry name" value="Protein kinase-like (PK-like)"/>
    <property type="match status" value="1"/>
</dbReference>
<gene>
    <name evidence="3" type="ORF">BLNAU_24278</name>
</gene>
<dbReference type="Gene3D" id="1.10.510.10">
    <property type="entry name" value="Transferase(Phosphotransferase) domain 1"/>
    <property type="match status" value="1"/>
</dbReference>
<dbReference type="Proteomes" id="UP001281761">
    <property type="component" value="Unassembled WGS sequence"/>
</dbReference>